<evidence type="ECO:0000256" key="1">
    <source>
        <dbReference type="SAM" id="MobiDB-lite"/>
    </source>
</evidence>
<proteinExistence type="predicted"/>
<feature type="region of interest" description="Disordered" evidence="1">
    <location>
        <begin position="1"/>
        <end position="48"/>
    </location>
</feature>
<protein>
    <submittedName>
        <fullName evidence="2">Uncharacterized protein</fullName>
    </submittedName>
</protein>
<feature type="compositionally biased region" description="Basic and acidic residues" evidence="1">
    <location>
        <begin position="25"/>
        <end position="34"/>
    </location>
</feature>
<name>A0A382D023_9ZZZZ</name>
<organism evidence="2">
    <name type="scientific">marine metagenome</name>
    <dbReference type="NCBI Taxonomy" id="408172"/>
    <lineage>
        <taxon>unclassified sequences</taxon>
        <taxon>metagenomes</taxon>
        <taxon>ecological metagenomes</taxon>
    </lineage>
</organism>
<accession>A0A382D023</accession>
<gene>
    <name evidence="2" type="ORF">METZ01_LOCUS183777</name>
</gene>
<feature type="non-terminal residue" evidence="2">
    <location>
        <position position="1"/>
    </location>
</feature>
<sequence>AAARNSSRTLSTSSSKTRGLTKPSKTGEELKGEDQQGAESEVTDISNS</sequence>
<dbReference type="AlphaFoldDB" id="A0A382D023"/>
<reference evidence="2" key="1">
    <citation type="submission" date="2018-05" db="EMBL/GenBank/DDBJ databases">
        <authorList>
            <person name="Lanie J.A."/>
            <person name="Ng W.-L."/>
            <person name="Kazmierczak K.M."/>
            <person name="Andrzejewski T.M."/>
            <person name="Davidsen T.M."/>
            <person name="Wayne K.J."/>
            <person name="Tettelin H."/>
            <person name="Glass J.I."/>
            <person name="Rusch D."/>
            <person name="Podicherti R."/>
            <person name="Tsui H.-C.T."/>
            <person name="Winkler M.E."/>
        </authorList>
    </citation>
    <scope>NUCLEOTIDE SEQUENCE</scope>
</reference>
<feature type="compositionally biased region" description="Low complexity" evidence="1">
    <location>
        <begin position="1"/>
        <end position="22"/>
    </location>
</feature>
<evidence type="ECO:0000313" key="2">
    <source>
        <dbReference type="EMBL" id="SVB30923.1"/>
    </source>
</evidence>
<dbReference type="EMBL" id="UINC01036640">
    <property type="protein sequence ID" value="SVB30923.1"/>
    <property type="molecule type" value="Genomic_DNA"/>
</dbReference>